<dbReference type="InterPro" id="IPR016197">
    <property type="entry name" value="Chromo-like_dom_sf"/>
</dbReference>
<dbReference type="InterPro" id="IPR023780">
    <property type="entry name" value="Chromo_domain"/>
</dbReference>
<name>A0AAN8UJM9_9MAGN</name>
<reference evidence="3 4" key="1">
    <citation type="submission" date="2023-12" db="EMBL/GenBank/DDBJ databases">
        <title>A high-quality genome assembly for Dillenia turbinata (Dilleniales).</title>
        <authorList>
            <person name="Chanderbali A."/>
        </authorList>
    </citation>
    <scope>NUCLEOTIDE SEQUENCE [LARGE SCALE GENOMIC DNA]</scope>
    <source>
        <strain evidence="3">LSX21</strain>
        <tissue evidence="3">Leaf</tissue>
    </source>
</reference>
<accession>A0AAN8UJM9</accession>
<organism evidence="3 4">
    <name type="scientific">Dillenia turbinata</name>
    <dbReference type="NCBI Taxonomy" id="194707"/>
    <lineage>
        <taxon>Eukaryota</taxon>
        <taxon>Viridiplantae</taxon>
        <taxon>Streptophyta</taxon>
        <taxon>Embryophyta</taxon>
        <taxon>Tracheophyta</taxon>
        <taxon>Spermatophyta</taxon>
        <taxon>Magnoliopsida</taxon>
        <taxon>eudicotyledons</taxon>
        <taxon>Gunneridae</taxon>
        <taxon>Pentapetalae</taxon>
        <taxon>Dilleniales</taxon>
        <taxon>Dilleniaceae</taxon>
        <taxon>Dillenia</taxon>
    </lineage>
</organism>
<evidence type="ECO:0000256" key="1">
    <source>
        <dbReference type="SAM" id="MobiDB-lite"/>
    </source>
</evidence>
<dbReference type="PANTHER" id="PTHR47240:SF2">
    <property type="entry name" value="CHROMO DOMAIN-CONTAINING PROTEIN LHP1"/>
    <property type="match status" value="1"/>
</dbReference>
<dbReference type="SUPFAM" id="SSF54160">
    <property type="entry name" value="Chromo domain-like"/>
    <property type="match status" value="1"/>
</dbReference>
<dbReference type="AlphaFoldDB" id="A0AAN8UJM9"/>
<dbReference type="EMBL" id="JBAMMX010000022">
    <property type="protein sequence ID" value="KAK6918038.1"/>
    <property type="molecule type" value="Genomic_DNA"/>
</dbReference>
<feature type="compositionally biased region" description="Polar residues" evidence="1">
    <location>
        <begin position="28"/>
        <end position="42"/>
    </location>
</feature>
<evidence type="ECO:0000313" key="4">
    <source>
        <dbReference type="Proteomes" id="UP001370490"/>
    </source>
</evidence>
<feature type="compositionally biased region" description="Low complexity" evidence="1">
    <location>
        <begin position="43"/>
        <end position="57"/>
    </location>
</feature>
<dbReference type="PANTHER" id="PTHR47240">
    <property type="entry name" value="CHROMO DOMAIN-CONTAINING PROTEIN LHP1"/>
    <property type="match status" value="1"/>
</dbReference>
<feature type="domain" description="Chromo" evidence="2">
    <location>
        <begin position="71"/>
        <end position="130"/>
    </location>
</feature>
<feature type="region of interest" description="Disordered" evidence="1">
    <location>
        <begin position="1"/>
        <end position="62"/>
    </location>
</feature>
<dbReference type="Gene3D" id="2.40.50.40">
    <property type="match status" value="1"/>
</dbReference>
<gene>
    <name evidence="3" type="ORF">RJ641_016460</name>
</gene>
<sequence>MKGRGKKRGEEVNNNNNSFNHDEPTEIVVTTGTSNSINGDQDGNTGASSSANNNGSADFDMETPEVADGSFEVEAIRRRRVHKGEVQYMVKWRGRPEITNKWEPLKNLGASMDLVDAFEERLRSKSRTPIKEKRKNNELVDAVPGCNLGNGLGCRNNFEDSGEKFPITKIIKKISQSPSVTNDDVDVIFLAVSWHVKHGILLIFCKYYCRVFYLFLPSKSRRQIVFLN</sequence>
<comment type="caution">
    <text evidence="3">The sequence shown here is derived from an EMBL/GenBank/DDBJ whole genome shotgun (WGS) entry which is preliminary data.</text>
</comment>
<keyword evidence="4" id="KW-1185">Reference proteome</keyword>
<dbReference type="GO" id="GO:0031507">
    <property type="term" value="P:heterochromatin formation"/>
    <property type="evidence" value="ECO:0007669"/>
    <property type="project" value="InterPro"/>
</dbReference>
<dbReference type="CDD" id="cd00024">
    <property type="entry name" value="CD_CSD"/>
    <property type="match status" value="1"/>
</dbReference>
<dbReference type="SMART" id="SM00298">
    <property type="entry name" value="CHROMO"/>
    <property type="match status" value="1"/>
</dbReference>
<dbReference type="Proteomes" id="UP001370490">
    <property type="component" value="Unassembled WGS sequence"/>
</dbReference>
<proteinExistence type="predicted"/>
<dbReference type="InterPro" id="IPR000953">
    <property type="entry name" value="Chromo/chromo_shadow_dom"/>
</dbReference>
<evidence type="ECO:0000259" key="2">
    <source>
        <dbReference type="PROSITE" id="PS50013"/>
    </source>
</evidence>
<evidence type="ECO:0000313" key="3">
    <source>
        <dbReference type="EMBL" id="KAK6918038.1"/>
    </source>
</evidence>
<dbReference type="PROSITE" id="PS50013">
    <property type="entry name" value="CHROMO_2"/>
    <property type="match status" value="1"/>
</dbReference>
<protein>
    <submittedName>
        <fullName evidence="3">Chromo domain</fullName>
    </submittedName>
</protein>
<dbReference type="InterPro" id="IPR044251">
    <property type="entry name" value="LHP1-like"/>
</dbReference>
<dbReference type="Pfam" id="PF00385">
    <property type="entry name" value="Chromo"/>
    <property type="match status" value="1"/>
</dbReference>